<dbReference type="EMBL" id="FXWK01000001">
    <property type="protein sequence ID" value="SMQ61644.1"/>
    <property type="molecule type" value="Genomic_DNA"/>
</dbReference>
<protein>
    <recommendedName>
        <fullName evidence="4">DUF1176 domain-containing protein</fullName>
    </recommendedName>
</protein>
<keyword evidence="1" id="KW-0732">Signal</keyword>
<proteinExistence type="predicted"/>
<name>A0A1Y6EGA8_9HYPH</name>
<gene>
    <name evidence="2" type="ORF">SAMN06295905_0550</name>
</gene>
<feature type="chain" id="PRO_5012147684" description="DUF1176 domain-containing protein" evidence="1">
    <location>
        <begin position="21"/>
        <end position="198"/>
    </location>
</feature>
<evidence type="ECO:0000256" key="1">
    <source>
        <dbReference type="SAM" id="SignalP"/>
    </source>
</evidence>
<evidence type="ECO:0008006" key="4">
    <source>
        <dbReference type="Google" id="ProtNLM"/>
    </source>
</evidence>
<reference evidence="3" key="1">
    <citation type="submission" date="2017-04" db="EMBL/GenBank/DDBJ databases">
        <authorList>
            <person name="Varghese N."/>
            <person name="Submissions S."/>
        </authorList>
    </citation>
    <scope>NUCLEOTIDE SEQUENCE [LARGE SCALE GENOMIC DNA]</scope>
</reference>
<feature type="signal peptide" evidence="1">
    <location>
        <begin position="1"/>
        <end position="20"/>
    </location>
</feature>
<dbReference type="RefSeq" id="WP_170926329.1">
    <property type="nucleotide sequence ID" value="NZ_FXWK01000001.1"/>
</dbReference>
<keyword evidence="3" id="KW-1185">Reference proteome</keyword>
<evidence type="ECO:0000313" key="3">
    <source>
        <dbReference type="Proteomes" id="UP000194474"/>
    </source>
</evidence>
<organism evidence="2 3">
    <name type="scientific">Devosia lucknowensis</name>
    <dbReference type="NCBI Taxonomy" id="1096929"/>
    <lineage>
        <taxon>Bacteria</taxon>
        <taxon>Pseudomonadati</taxon>
        <taxon>Pseudomonadota</taxon>
        <taxon>Alphaproteobacteria</taxon>
        <taxon>Hyphomicrobiales</taxon>
        <taxon>Devosiaceae</taxon>
        <taxon>Devosia</taxon>
    </lineage>
</organism>
<dbReference type="Proteomes" id="UP000194474">
    <property type="component" value="Unassembled WGS sequence"/>
</dbReference>
<dbReference type="Pfam" id="PF06674">
    <property type="entry name" value="DUF1176"/>
    <property type="match status" value="1"/>
</dbReference>
<evidence type="ECO:0000313" key="2">
    <source>
        <dbReference type="EMBL" id="SMQ61644.1"/>
    </source>
</evidence>
<accession>A0A1Y6EGA8</accession>
<dbReference type="InterPro" id="IPR009560">
    <property type="entry name" value="DUF1176"/>
</dbReference>
<sequence length="198" mass="22118">MRIHFVLAASLVLVSLPSTAQEGEWKTSAIEKAISHHQANRPEVCVPAEASQLEPASFELQIGEDTAARQALIVEFPCQIGAYNQTSVYLLSDQHGTVSEILFPSPQVDISYQGEGEGAPVDDITIIDTPDLREVVNPQYDPSSRTMTERNKMRGLDDAYAETRWGFKNGKFEITYFAVDATFDREDNPVVLIEREIW</sequence>
<dbReference type="AlphaFoldDB" id="A0A1Y6EGA8"/>